<dbReference type="OrthoDB" id="551422at2759"/>
<sequence>MALLWRQELFAGGKPQHLKECLVPLLLAHRTEVAGVNLPNKTKGELPELLQHVRQLRTALPQATDLDICVHYSVNANYNHTPEASFTILTNFCLELAELRCSLLLVSGGGPRKRLNSLAALERIESSPAWSRLQLPLAVAYNPYFPDAARRQEEEGRLRAKLVNGGGRIQAVYLQAGSDVPRLQQGLKVLQDLLEELGMSGGQQEGQQDGQQQPGAGDAPAQQRSGGQPSPAARPAKRQRQQSQQQQAPQRQPVRVYGSVLVPSKKQLAAMKFRPWGGVFLSDEYLSSVEAADAITRRLVGVYADQGVLPLVETAVEGEADVTRVRQLLQVAST</sequence>
<feature type="compositionally biased region" description="Low complexity" evidence="1">
    <location>
        <begin position="241"/>
        <end position="253"/>
    </location>
</feature>
<protein>
    <submittedName>
        <fullName evidence="2">Uncharacterized protein</fullName>
    </submittedName>
</protein>
<name>A0A9D4YV43_CHLVU</name>
<comment type="caution">
    <text evidence="2">The sequence shown here is derived from an EMBL/GenBank/DDBJ whole genome shotgun (WGS) entry which is preliminary data.</text>
</comment>
<keyword evidence="3" id="KW-1185">Reference proteome</keyword>
<reference evidence="2" key="1">
    <citation type="journal article" date="2019" name="Plant J.">
        <title>Chlorella vulgaris genome assembly and annotation reveals the molecular basis for metabolic acclimation to high light conditions.</title>
        <authorList>
            <person name="Cecchin M."/>
            <person name="Marcolungo L."/>
            <person name="Rossato M."/>
            <person name="Girolomoni L."/>
            <person name="Cosentino E."/>
            <person name="Cuine S."/>
            <person name="Li-Beisson Y."/>
            <person name="Delledonne M."/>
            <person name="Ballottari M."/>
        </authorList>
    </citation>
    <scope>NUCLEOTIDE SEQUENCE</scope>
    <source>
        <strain evidence="2">211/11P</strain>
    </source>
</reference>
<organism evidence="2 3">
    <name type="scientific">Chlorella vulgaris</name>
    <name type="common">Green alga</name>
    <dbReference type="NCBI Taxonomy" id="3077"/>
    <lineage>
        <taxon>Eukaryota</taxon>
        <taxon>Viridiplantae</taxon>
        <taxon>Chlorophyta</taxon>
        <taxon>core chlorophytes</taxon>
        <taxon>Trebouxiophyceae</taxon>
        <taxon>Chlorellales</taxon>
        <taxon>Chlorellaceae</taxon>
        <taxon>Chlorella clade</taxon>
        <taxon>Chlorella</taxon>
    </lineage>
</organism>
<dbReference type="Proteomes" id="UP001055712">
    <property type="component" value="Unassembled WGS sequence"/>
</dbReference>
<dbReference type="AlphaFoldDB" id="A0A9D4YV43"/>
<evidence type="ECO:0000313" key="3">
    <source>
        <dbReference type="Proteomes" id="UP001055712"/>
    </source>
</evidence>
<evidence type="ECO:0000256" key="1">
    <source>
        <dbReference type="SAM" id="MobiDB-lite"/>
    </source>
</evidence>
<feature type="region of interest" description="Disordered" evidence="1">
    <location>
        <begin position="200"/>
        <end position="256"/>
    </location>
</feature>
<reference evidence="2" key="2">
    <citation type="submission" date="2020-11" db="EMBL/GenBank/DDBJ databases">
        <authorList>
            <person name="Cecchin M."/>
            <person name="Marcolungo L."/>
            <person name="Rossato M."/>
            <person name="Girolomoni L."/>
            <person name="Cosentino E."/>
            <person name="Cuine S."/>
            <person name="Li-Beisson Y."/>
            <person name="Delledonne M."/>
            <person name="Ballottari M."/>
        </authorList>
    </citation>
    <scope>NUCLEOTIDE SEQUENCE</scope>
    <source>
        <strain evidence="2">211/11P</strain>
        <tissue evidence="2">Whole cell</tissue>
    </source>
</reference>
<gene>
    <name evidence="2" type="ORF">D9Q98_006552</name>
</gene>
<accession>A0A9D4YV43</accession>
<feature type="compositionally biased region" description="Low complexity" evidence="1">
    <location>
        <begin position="205"/>
        <end position="234"/>
    </location>
</feature>
<dbReference type="EMBL" id="SIDB01000009">
    <property type="protein sequence ID" value="KAI3428172.1"/>
    <property type="molecule type" value="Genomic_DNA"/>
</dbReference>
<proteinExistence type="predicted"/>
<evidence type="ECO:0000313" key="2">
    <source>
        <dbReference type="EMBL" id="KAI3428172.1"/>
    </source>
</evidence>